<evidence type="ECO:0000313" key="1">
    <source>
        <dbReference type="EMBL" id="KIG12843.1"/>
    </source>
</evidence>
<protein>
    <recommendedName>
        <fullName evidence="3">DUF362 domain-containing protein</fullName>
    </recommendedName>
</protein>
<name>A0A0C1ZPA0_9BACT</name>
<accession>A0A0C1ZPA0</accession>
<evidence type="ECO:0008006" key="3">
    <source>
        <dbReference type="Google" id="ProtNLM"/>
    </source>
</evidence>
<sequence length="384" mass="40822">MRAQLHVHAGQPRSPERAAQLIAAELAASFPRQRQVTLAIVALGPHPGLTPTPWMLDGLLAALVEAERTPVNFVTIGDHQTGEALLRKAGRQGPVRGAELIERPNRDRRIDLRVGGHARPLSVLREVVGSSLIVCAPLCFGAHDLGPVRHWQGPIAGLLASFAEAQGFTPATPKLRTGLRPRVEDSPDRAAVTAGLELLGACFASAAVLLDGTWAAAVEPTSKQAGRGRAGNGRFITLPKLSLAATREPKPPTLLGELATCDRALGVGALNQLTLASVLGVDRWLAAALGLDSRTPDHSPELVTSPGRWPTLSLAATRSQPPRLADRAIAGIRSQTKRLRAPLPNALPAPVPGEFAALWTQRWYGEHELGRPRLASQRSPTGLR</sequence>
<evidence type="ECO:0000313" key="2">
    <source>
        <dbReference type="Proteomes" id="UP000031599"/>
    </source>
</evidence>
<reference evidence="1 2" key="1">
    <citation type="submission" date="2014-12" db="EMBL/GenBank/DDBJ databases">
        <title>Genome assembly of Enhygromyxa salina DSM 15201.</title>
        <authorList>
            <person name="Sharma G."/>
            <person name="Subramanian S."/>
        </authorList>
    </citation>
    <scope>NUCLEOTIDE SEQUENCE [LARGE SCALE GENOMIC DNA]</scope>
    <source>
        <strain evidence="1 2">DSM 15201</strain>
    </source>
</reference>
<comment type="caution">
    <text evidence="1">The sequence shown here is derived from an EMBL/GenBank/DDBJ whole genome shotgun (WGS) entry which is preliminary data.</text>
</comment>
<organism evidence="1 2">
    <name type="scientific">Enhygromyxa salina</name>
    <dbReference type="NCBI Taxonomy" id="215803"/>
    <lineage>
        <taxon>Bacteria</taxon>
        <taxon>Pseudomonadati</taxon>
        <taxon>Myxococcota</taxon>
        <taxon>Polyangia</taxon>
        <taxon>Nannocystales</taxon>
        <taxon>Nannocystaceae</taxon>
        <taxon>Enhygromyxa</taxon>
    </lineage>
</organism>
<gene>
    <name evidence="1" type="ORF">DB30_00961</name>
</gene>
<proteinExistence type="predicted"/>
<dbReference type="AlphaFoldDB" id="A0A0C1ZPA0"/>
<dbReference type="RefSeq" id="WP_052556883.1">
    <property type="nucleotide sequence ID" value="NZ_JMCC02000116.1"/>
</dbReference>
<dbReference type="Proteomes" id="UP000031599">
    <property type="component" value="Unassembled WGS sequence"/>
</dbReference>
<dbReference type="EMBL" id="JMCC02000116">
    <property type="protein sequence ID" value="KIG12843.1"/>
    <property type="molecule type" value="Genomic_DNA"/>
</dbReference>